<name>A0ABR9S786_9BURK</name>
<keyword evidence="1" id="KW-0472">Membrane</keyword>
<keyword evidence="3" id="KW-1185">Reference proteome</keyword>
<proteinExistence type="predicted"/>
<dbReference type="EMBL" id="JADDIV010000004">
    <property type="protein sequence ID" value="MBE7368929.1"/>
    <property type="molecule type" value="Genomic_DNA"/>
</dbReference>
<protein>
    <submittedName>
        <fullName evidence="2">Uncharacterized protein</fullName>
    </submittedName>
</protein>
<sequence length="394" mass="42634">MSPLFSPSFIYPYVWLALILGAGAWLVARTVSPAGETYRAARMALPAAALAVLTAPLWFEGLVQEVQCRSAGLRLGEPVQDEAVTVHWESFSPDPQMYSLGVLKTASPAGQAAMGELVRAVSEGRVRSFDIPFEPRRGDGAEVERVYQRFYLAPADESMGPCVKNLPHGTRFAPGTCLAFVQSRGIQSTYELKGSALQSEHGRTVQITHRATGRILGQHTLVERDVGETGLARVGLRKMRAWSCTPEARRNDLGPGLVHLVFGTQAVPRVEPAALSAHAKAAWSPVPAPPLGEPVPAGRAGIEFWTRKGKVRALAPADVELWKRASGKADARMVPVDTYLITGDLVLPDGLYGGHSVQWIVPKGMHIPPGPRGHSRFYEVDRGCVWPRNLCDGG</sequence>
<reference evidence="2 3" key="1">
    <citation type="submission" date="2020-10" db="EMBL/GenBank/DDBJ databases">
        <title>Ramlibacter sp. HM2 16S ribosomal RNA gene Genome sequencing and assembly.</title>
        <authorList>
            <person name="Kang M."/>
        </authorList>
    </citation>
    <scope>NUCLEOTIDE SEQUENCE [LARGE SCALE GENOMIC DNA]</scope>
    <source>
        <strain evidence="2 3">HM2</strain>
    </source>
</reference>
<evidence type="ECO:0000256" key="1">
    <source>
        <dbReference type="SAM" id="Phobius"/>
    </source>
</evidence>
<dbReference type="Proteomes" id="UP000806285">
    <property type="component" value="Unassembled WGS sequence"/>
</dbReference>
<comment type="caution">
    <text evidence="2">The sequence shown here is derived from an EMBL/GenBank/DDBJ whole genome shotgun (WGS) entry which is preliminary data.</text>
</comment>
<gene>
    <name evidence="2" type="ORF">IM787_15305</name>
</gene>
<evidence type="ECO:0000313" key="3">
    <source>
        <dbReference type="Proteomes" id="UP000806285"/>
    </source>
</evidence>
<organism evidence="2 3">
    <name type="scientific">Ramlibacter pallidus</name>
    <dbReference type="NCBI Taxonomy" id="2780087"/>
    <lineage>
        <taxon>Bacteria</taxon>
        <taxon>Pseudomonadati</taxon>
        <taxon>Pseudomonadota</taxon>
        <taxon>Betaproteobacteria</taxon>
        <taxon>Burkholderiales</taxon>
        <taxon>Comamonadaceae</taxon>
        <taxon>Ramlibacter</taxon>
    </lineage>
</organism>
<feature type="transmembrane region" description="Helical" evidence="1">
    <location>
        <begin position="12"/>
        <end position="28"/>
    </location>
</feature>
<keyword evidence="1" id="KW-1133">Transmembrane helix</keyword>
<dbReference type="RefSeq" id="WP_193677543.1">
    <property type="nucleotide sequence ID" value="NZ_JADDIV010000004.1"/>
</dbReference>
<feature type="transmembrane region" description="Helical" evidence="1">
    <location>
        <begin position="40"/>
        <end position="59"/>
    </location>
</feature>
<keyword evidence="1" id="KW-0812">Transmembrane</keyword>
<accession>A0ABR9S786</accession>
<evidence type="ECO:0000313" key="2">
    <source>
        <dbReference type="EMBL" id="MBE7368929.1"/>
    </source>
</evidence>